<feature type="signal peptide" evidence="1">
    <location>
        <begin position="1"/>
        <end position="19"/>
    </location>
</feature>
<feature type="chain" id="PRO_5043706016" evidence="1">
    <location>
        <begin position="20"/>
        <end position="176"/>
    </location>
</feature>
<reference evidence="3" key="1">
    <citation type="submission" date="2024-02" db="EMBL/GenBank/DDBJ databases">
        <title>Complete genome sequence of Xanthomonas sp. 10-10.</title>
        <authorList>
            <person name="Biessy A."/>
            <person name="Ciotola M."/>
            <person name="Cadieux M."/>
            <person name="Soufiane B."/>
            <person name="Laforest M."/>
            <person name="Filion M."/>
        </authorList>
    </citation>
    <scope>NUCLEOTIDE SEQUENCE</scope>
    <source>
        <strain evidence="3">10-10</strain>
    </source>
</reference>
<evidence type="ECO:0000256" key="1">
    <source>
        <dbReference type="SAM" id="SignalP"/>
    </source>
</evidence>
<sequence length="176" mass="18854">MHKIILILFLLNFIDIATAEEGCPAGQIPAQAGGGPTSCGPIPQGYYKNNPSPRPTGKWIKTWGAIALGTIDGVPNYGVPTGLASEASAKKEALARCTKLGANNCHIVATYRNQCTAIGEPQSDGRPNPDGYVQFARQPGKENAVKEALESCERRNPTMQCKVIYSACSEPIFEEF</sequence>
<protein>
    <submittedName>
        <fullName evidence="3">DUF4189 domain-containing protein</fullName>
    </submittedName>
</protein>
<proteinExistence type="predicted"/>
<feature type="domain" description="DUF4189" evidence="2">
    <location>
        <begin position="63"/>
        <end position="168"/>
    </location>
</feature>
<name>A0AAU7P7C8_9XANT</name>
<gene>
    <name evidence="3" type="ORF">VZ068_19835</name>
</gene>
<accession>A0AAU7P7C8</accession>
<keyword evidence="1" id="KW-0732">Signal</keyword>
<dbReference type="InterPro" id="IPR025240">
    <property type="entry name" value="DUF4189"/>
</dbReference>
<dbReference type="AlphaFoldDB" id="A0AAU7P7C8"/>
<dbReference type="EMBL" id="CP144460">
    <property type="protein sequence ID" value="XBS37640.1"/>
    <property type="molecule type" value="Genomic_DNA"/>
</dbReference>
<dbReference type="Pfam" id="PF13827">
    <property type="entry name" value="DUF4189"/>
    <property type="match status" value="1"/>
</dbReference>
<evidence type="ECO:0000313" key="3">
    <source>
        <dbReference type="EMBL" id="XBS37640.1"/>
    </source>
</evidence>
<dbReference type="RefSeq" id="WP_349656255.1">
    <property type="nucleotide sequence ID" value="NZ_CP144460.1"/>
</dbReference>
<organism evidence="3">
    <name type="scientific">Xanthomonas sp. 10-10</name>
    <dbReference type="NCBI Taxonomy" id="3115848"/>
    <lineage>
        <taxon>Bacteria</taxon>
        <taxon>Pseudomonadati</taxon>
        <taxon>Pseudomonadota</taxon>
        <taxon>Gammaproteobacteria</taxon>
        <taxon>Lysobacterales</taxon>
        <taxon>Lysobacteraceae</taxon>
        <taxon>Xanthomonas</taxon>
    </lineage>
</organism>
<evidence type="ECO:0000259" key="2">
    <source>
        <dbReference type="Pfam" id="PF13827"/>
    </source>
</evidence>